<feature type="region of interest" description="Disordered" evidence="1">
    <location>
        <begin position="1"/>
        <end position="27"/>
    </location>
</feature>
<dbReference type="Proteomes" id="UP001054945">
    <property type="component" value="Unassembled WGS sequence"/>
</dbReference>
<organism evidence="2 3">
    <name type="scientific">Caerostris extrusa</name>
    <name type="common">Bark spider</name>
    <name type="synonym">Caerostris bankana</name>
    <dbReference type="NCBI Taxonomy" id="172846"/>
    <lineage>
        <taxon>Eukaryota</taxon>
        <taxon>Metazoa</taxon>
        <taxon>Ecdysozoa</taxon>
        <taxon>Arthropoda</taxon>
        <taxon>Chelicerata</taxon>
        <taxon>Arachnida</taxon>
        <taxon>Araneae</taxon>
        <taxon>Araneomorphae</taxon>
        <taxon>Entelegynae</taxon>
        <taxon>Araneoidea</taxon>
        <taxon>Araneidae</taxon>
        <taxon>Caerostris</taxon>
    </lineage>
</organism>
<feature type="compositionally biased region" description="Polar residues" evidence="1">
    <location>
        <begin position="1"/>
        <end position="18"/>
    </location>
</feature>
<evidence type="ECO:0000256" key="1">
    <source>
        <dbReference type="SAM" id="MobiDB-lite"/>
    </source>
</evidence>
<evidence type="ECO:0000313" key="3">
    <source>
        <dbReference type="Proteomes" id="UP001054945"/>
    </source>
</evidence>
<evidence type="ECO:0000313" key="2">
    <source>
        <dbReference type="EMBL" id="GIX90367.1"/>
    </source>
</evidence>
<proteinExistence type="predicted"/>
<reference evidence="2 3" key="1">
    <citation type="submission" date="2021-06" db="EMBL/GenBank/DDBJ databases">
        <title>Caerostris extrusa draft genome.</title>
        <authorList>
            <person name="Kono N."/>
            <person name="Arakawa K."/>
        </authorList>
    </citation>
    <scope>NUCLEOTIDE SEQUENCE [LARGE SCALE GENOMIC DNA]</scope>
</reference>
<dbReference type="EMBL" id="BPLR01003934">
    <property type="protein sequence ID" value="GIX90367.1"/>
    <property type="molecule type" value="Genomic_DNA"/>
</dbReference>
<gene>
    <name evidence="2" type="ORF">CEXT_295111</name>
</gene>
<protein>
    <submittedName>
        <fullName evidence="2">Uncharacterized protein</fullName>
    </submittedName>
</protein>
<dbReference type="AlphaFoldDB" id="A0AAV4NZH9"/>
<accession>A0AAV4NZH9</accession>
<comment type="caution">
    <text evidence="2">The sequence shown here is derived from an EMBL/GenBank/DDBJ whole genome shotgun (WGS) entry which is preliminary data.</text>
</comment>
<name>A0AAV4NZH9_CAEEX</name>
<feature type="non-terminal residue" evidence="2">
    <location>
        <position position="1"/>
    </location>
</feature>
<sequence length="91" mass="9910">EAIDISQQSALSQTQQNRPAAPRKGSGTPCSCFWAELAVQFLNSQKCQQLNWKRGLTISHPTLAKTLPLSPCKVISCVENHFSMVVVKGGI</sequence>
<keyword evidence="3" id="KW-1185">Reference proteome</keyword>